<evidence type="ECO:0000313" key="1">
    <source>
        <dbReference type="EMBL" id="PPQ70790.1"/>
    </source>
</evidence>
<dbReference type="OrthoDB" id="3055192at2759"/>
<gene>
    <name evidence="1" type="ORF">CVT26_014725</name>
</gene>
<evidence type="ECO:0000313" key="2">
    <source>
        <dbReference type="Proteomes" id="UP000284706"/>
    </source>
</evidence>
<evidence type="ECO:0008006" key="3">
    <source>
        <dbReference type="Google" id="ProtNLM"/>
    </source>
</evidence>
<comment type="caution">
    <text evidence="1">The sequence shown here is derived from an EMBL/GenBank/DDBJ whole genome shotgun (WGS) entry which is preliminary data.</text>
</comment>
<reference evidence="1 2" key="1">
    <citation type="journal article" date="2018" name="Evol. Lett.">
        <title>Horizontal gene cluster transfer increased hallucinogenic mushroom diversity.</title>
        <authorList>
            <person name="Reynolds H.T."/>
            <person name="Vijayakumar V."/>
            <person name="Gluck-Thaler E."/>
            <person name="Korotkin H.B."/>
            <person name="Matheny P.B."/>
            <person name="Slot J.C."/>
        </authorList>
    </citation>
    <scope>NUCLEOTIDE SEQUENCE [LARGE SCALE GENOMIC DNA]</scope>
    <source>
        <strain evidence="1 2">SRW20</strain>
    </source>
</reference>
<dbReference type="CDD" id="cd09917">
    <property type="entry name" value="F-box_SF"/>
    <property type="match status" value="1"/>
</dbReference>
<proteinExistence type="predicted"/>
<dbReference type="AlphaFoldDB" id="A0A409VX45"/>
<name>A0A409VX45_9AGAR</name>
<organism evidence="1 2">
    <name type="scientific">Gymnopilus dilepis</name>
    <dbReference type="NCBI Taxonomy" id="231916"/>
    <lineage>
        <taxon>Eukaryota</taxon>
        <taxon>Fungi</taxon>
        <taxon>Dikarya</taxon>
        <taxon>Basidiomycota</taxon>
        <taxon>Agaricomycotina</taxon>
        <taxon>Agaricomycetes</taxon>
        <taxon>Agaricomycetidae</taxon>
        <taxon>Agaricales</taxon>
        <taxon>Agaricineae</taxon>
        <taxon>Hymenogastraceae</taxon>
        <taxon>Gymnopilus</taxon>
    </lineage>
</organism>
<dbReference type="EMBL" id="NHYE01005528">
    <property type="protein sequence ID" value="PPQ70790.1"/>
    <property type="molecule type" value="Genomic_DNA"/>
</dbReference>
<protein>
    <recommendedName>
        <fullName evidence="3">F-box domain-containing protein</fullName>
    </recommendedName>
</protein>
<dbReference type="Proteomes" id="UP000284706">
    <property type="component" value="Unassembled WGS sequence"/>
</dbReference>
<dbReference type="SUPFAM" id="SSF81383">
    <property type="entry name" value="F-box domain"/>
    <property type="match status" value="1"/>
</dbReference>
<dbReference type="STRING" id="231916.A0A409VX45"/>
<accession>A0A409VX45</accession>
<sequence length="560" mass="64083">MAEQSLDSPMAVDEDPFELDPVRYADMLPYEIWMECFILLDMWDLKNVSRTCHFLRGICLPLLLKSVTYSLDLNFHRSSTLPDMVSQLDEFADHDETFSRLTGDDEKRRCVHKLTLANSVRIAPRAKDKELVVKSMKDAYDMYLETFVSCAPLLFNLREVIIRFNKNLDKKLFTALAALPQPLEQLSFISVKFGAHVSKPLIRAKRILIDNSAGHDANPIRVAKRLELFSGESLEELKVLSPSYSVKLFRAFSSLSQGAALTKLAHLSFQLHEFDLSILEAFLTKCPKLTSIKADFGNRYGFRTSSTAQLPPSTVPHLHSLEGYDQEVRYFVPGRPVRKIVLVPPRKWIGPIRDDDQIRQLLDDLSKSTGPVRELDLDIEIDLELLTSVKTRFPELSRLGVKLSRHTQIFPLEDPYASSFDGALVDKVLPPASKGSATVCKPFPQIYLFTAYMNILHWIALKRLVLPTKLKSLYLEQINYFLVFPDILCGPESLNMFDDQFQRSRYSGFTAELIFRILSILYPHLKEIIIGLRKVNEIRWDKDFHGNWSCSRISYPSVDA</sequence>
<dbReference type="InterPro" id="IPR036047">
    <property type="entry name" value="F-box-like_dom_sf"/>
</dbReference>
<dbReference type="InParanoid" id="A0A409VX45"/>
<keyword evidence="2" id="KW-1185">Reference proteome</keyword>